<dbReference type="AlphaFoldDB" id="A0A553PQ56"/>
<dbReference type="InterPro" id="IPR005522">
    <property type="entry name" value="IPK"/>
</dbReference>
<dbReference type="OrthoDB" id="2573163at2759"/>
<evidence type="ECO:0000313" key="6">
    <source>
        <dbReference type="EMBL" id="TRY79814.1"/>
    </source>
</evidence>
<feature type="compositionally biased region" description="Basic and acidic residues" evidence="5">
    <location>
        <begin position="236"/>
        <end position="247"/>
    </location>
</feature>
<reference evidence="6 7" key="1">
    <citation type="journal article" date="2018" name="Nat. Ecol. Evol.">
        <title>Genomic signatures of mitonuclear coevolution across populations of Tigriopus californicus.</title>
        <authorList>
            <person name="Barreto F.S."/>
            <person name="Watson E.T."/>
            <person name="Lima T.G."/>
            <person name="Willett C.S."/>
            <person name="Edmands S."/>
            <person name="Li W."/>
            <person name="Burton R.S."/>
        </authorList>
    </citation>
    <scope>NUCLEOTIDE SEQUENCE [LARGE SCALE GENOMIC DNA]</scope>
    <source>
        <strain evidence="6 7">San Diego</strain>
    </source>
</reference>
<dbReference type="Pfam" id="PF03770">
    <property type="entry name" value="IPK"/>
    <property type="match status" value="1"/>
</dbReference>
<dbReference type="EC" id="2.7.-.-" evidence="4"/>
<comment type="caution">
    <text evidence="6">The sequence shown here is derived from an EMBL/GenBank/DDBJ whole genome shotgun (WGS) entry which is preliminary data.</text>
</comment>
<evidence type="ECO:0000256" key="4">
    <source>
        <dbReference type="RuleBase" id="RU363090"/>
    </source>
</evidence>
<keyword evidence="7" id="KW-1185">Reference proteome</keyword>
<name>A0A553PQ56_TIGCA</name>
<protein>
    <recommendedName>
        <fullName evidence="4">Kinase</fullName>
        <ecNumber evidence="4">2.7.-.-</ecNumber>
    </recommendedName>
</protein>
<dbReference type="Gene3D" id="3.30.470.160">
    <property type="entry name" value="Inositol polyphosphate kinase"/>
    <property type="match status" value="1"/>
</dbReference>
<proteinExistence type="inferred from homology"/>
<organism evidence="6 7">
    <name type="scientific">Tigriopus californicus</name>
    <name type="common">Marine copepod</name>
    <dbReference type="NCBI Taxonomy" id="6832"/>
    <lineage>
        <taxon>Eukaryota</taxon>
        <taxon>Metazoa</taxon>
        <taxon>Ecdysozoa</taxon>
        <taxon>Arthropoda</taxon>
        <taxon>Crustacea</taxon>
        <taxon>Multicrustacea</taxon>
        <taxon>Hexanauplia</taxon>
        <taxon>Copepoda</taxon>
        <taxon>Harpacticoida</taxon>
        <taxon>Harpacticidae</taxon>
        <taxon>Tigriopus</taxon>
    </lineage>
</organism>
<sequence>MCRTNLDHLQEGDNSPPKSPVEFNKQVGGHSKFLWIGEGMIGKPKDTREAEFYKRRPSLLKKYLPRCYGIIEGRQLFQQTFLRDAENAMLHQEYMIMENLTSQFENPCVLDLKMGTRMHGDSATSAKIKSQTKKCLNSTSASLGVRCCGSLWFDPQSGKYERQDKYKGRKYNAQDFEDALCRFVSDGVTLRADVVLLLISQLRGLQKAISSLDSHRFYGSSLLIVYEGSNFESDFHGNTHSQERLSEGDNDEEVDNLLAQGGGGDPQPPQTNNVIIKMIDFAHSTFKGFMDDPIVHSGPDKGYLRGLETLISVLENGLKSGPKLKST</sequence>
<keyword evidence="3 4" id="KW-0418">Kinase</keyword>
<dbReference type="SUPFAM" id="SSF56104">
    <property type="entry name" value="SAICAR synthase-like"/>
    <property type="match status" value="1"/>
</dbReference>
<keyword evidence="2 4" id="KW-0808">Transferase</keyword>
<evidence type="ECO:0000313" key="7">
    <source>
        <dbReference type="Proteomes" id="UP000318571"/>
    </source>
</evidence>
<dbReference type="Proteomes" id="UP000318571">
    <property type="component" value="Chromosome 6"/>
</dbReference>
<dbReference type="GO" id="GO:0005634">
    <property type="term" value="C:nucleus"/>
    <property type="evidence" value="ECO:0007669"/>
    <property type="project" value="TreeGrafter"/>
</dbReference>
<feature type="compositionally biased region" description="Basic and acidic residues" evidence="5">
    <location>
        <begin position="1"/>
        <end position="11"/>
    </location>
</feature>
<evidence type="ECO:0000256" key="3">
    <source>
        <dbReference type="ARBA" id="ARBA00022777"/>
    </source>
</evidence>
<dbReference type="STRING" id="6832.A0A553PQ56"/>
<dbReference type="GO" id="GO:0032958">
    <property type="term" value="P:inositol phosphate biosynthetic process"/>
    <property type="evidence" value="ECO:0007669"/>
    <property type="project" value="InterPro"/>
</dbReference>
<gene>
    <name evidence="6" type="ORF">TCAL_10268</name>
</gene>
<evidence type="ECO:0000256" key="2">
    <source>
        <dbReference type="ARBA" id="ARBA00022679"/>
    </source>
</evidence>
<dbReference type="InterPro" id="IPR038286">
    <property type="entry name" value="IPK_sf"/>
</dbReference>
<dbReference type="PANTHER" id="PTHR12400">
    <property type="entry name" value="INOSITOL POLYPHOSPHATE KINASE"/>
    <property type="match status" value="1"/>
</dbReference>
<evidence type="ECO:0000256" key="1">
    <source>
        <dbReference type="ARBA" id="ARBA00007374"/>
    </source>
</evidence>
<dbReference type="GO" id="GO:0046854">
    <property type="term" value="P:phosphatidylinositol phosphate biosynthetic process"/>
    <property type="evidence" value="ECO:0007669"/>
    <property type="project" value="TreeGrafter"/>
</dbReference>
<dbReference type="EMBL" id="VCGU01000002">
    <property type="protein sequence ID" value="TRY79814.1"/>
    <property type="molecule type" value="Genomic_DNA"/>
</dbReference>
<dbReference type="PANTHER" id="PTHR12400:SF21">
    <property type="entry name" value="KINASE"/>
    <property type="match status" value="1"/>
</dbReference>
<feature type="region of interest" description="Disordered" evidence="5">
    <location>
        <begin position="236"/>
        <end position="270"/>
    </location>
</feature>
<comment type="similarity">
    <text evidence="1 4">Belongs to the inositol phosphokinase (IPK) family.</text>
</comment>
<accession>A0A553PQ56</accession>
<dbReference type="GO" id="GO:0005737">
    <property type="term" value="C:cytoplasm"/>
    <property type="evidence" value="ECO:0007669"/>
    <property type="project" value="TreeGrafter"/>
</dbReference>
<evidence type="ECO:0000256" key="5">
    <source>
        <dbReference type="SAM" id="MobiDB-lite"/>
    </source>
</evidence>
<feature type="region of interest" description="Disordered" evidence="5">
    <location>
        <begin position="1"/>
        <end position="23"/>
    </location>
</feature>
<dbReference type="GO" id="GO:0000828">
    <property type="term" value="F:inositol hexakisphosphate kinase activity"/>
    <property type="evidence" value="ECO:0007669"/>
    <property type="project" value="TreeGrafter"/>
</dbReference>
<dbReference type="OMA" id="HNICETI"/>